<dbReference type="eggNOG" id="KOG2256">
    <property type="taxonomic scope" value="Eukaryota"/>
</dbReference>
<dbReference type="KEGG" id="hro:HELRODRAFT_67682"/>
<dbReference type="Pfam" id="PF03715">
    <property type="entry name" value="Noc2"/>
    <property type="match status" value="1"/>
</dbReference>
<dbReference type="EnsemblMetazoa" id="HelroT67682">
    <property type="protein sequence ID" value="HelroP67682"/>
    <property type="gene ID" value="HelroG67682"/>
</dbReference>
<evidence type="ECO:0000313" key="6">
    <source>
        <dbReference type="Proteomes" id="UP000015101"/>
    </source>
</evidence>
<dbReference type="EMBL" id="AMQM01001367">
    <property type="status" value="NOT_ANNOTATED_CDS"/>
    <property type="molecule type" value="Genomic_DNA"/>
</dbReference>
<reference evidence="6" key="1">
    <citation type="submission" date="2012-12" db="EMBL/GenBank/DDBJ databases">
        <authorList>
            <person name="Hellsten U."/>
            <person name="Grimwood J."/>
            <person name="Chapman J.A."/>
            <person name="Shapiro H."/>
            <person name="Aerts A."/>
            <person name="Otillar R.P."/>
            <person name="Terry A.Y."/>
            <person name="Boore J.L."/>
            <person name="Simakov O."/>
            <person name="Marletaz F."/>
            <person name="Cho S.-J."/>
            <person name="Edsinger-Gonzales E."/>
            <person name="Havlak P."/>
            <person name="Kuo D.-H."/>
            <person name="Larsson T."/>
            <person name="Lv J."/>
            <person name="Arendt D."/>
            <person name="Savage R."/>
            <person name="Osoegawa K."/>
            <person name="de Jong P."/>
            <person name="Lindberg D.R."/>
            <person name="Seaver E.C."/>
            <person name="Weisblat D.A."/>
            <person name="Putnam N.H."/>
            <person name="Grigoriev I.V."/>
            <person name="Rokhsar D.S."/>
        </authorList>
    </citation>
    <scope>NUCLEOTIDE SEQUENCE</scope>
</reference>
<dbReference type="InParanoid" id="T1FZ38"/>
<comment type="similarity">
    <text evidence="2">Belongs to the NOC2 family.</text>
</comment>
<evidence type="ECO:0000313" key="4">
    <source>
        <dbReference type="EMBL" id="ESN96233.1"/>
    </source>
</evidence>
<dbReference type="PANTHER" id="PTHR12687">
    <property type="entry name" value="NUCLEOLAR COMPLEX 2 AND RAD4-RELATED"/>
    <property type="match status" value="1"/>
</dbReference>
<evidence type="ECO:0000313" key="5">
    <source>
        <dbReference type="EnsemblMetazoa" id="HelroP67682"/>
    </source>
</evidence>
<dbReference type="RefSeq" id="XP_009025121.1">
    <property type="nucleotide sequence ID" value="XM_009026873.1"/>
</dbReference>
<accession>T1FZ38</accession>
<comment type="subcellular location">
    <subcellularLocation>
        <location evidence="1">Nucleus</location>
    </subcellularLocation>
</comment>
<protein>
    <submittedName>
        <fullName evidence="4 5">Uncharacterized protein</fullName>
    </submittedName>
</protein>
<dbReference type="SUPFAM" id="SSF48371">
    <property type="entry name" value="ARM repeat"/>
    <property type="match status" value="1"/>
</dbReference>
<reference evidence="4 6" key="2">
    <citation type="journal article" date="2013" name="Nature">
        <title>Insights into bilaterian evolution from three spiralian genomes.</title>
        <authorList>
            <person name="Simakov O."/>
            <person name="Marletaz F."/>
            <person name="Cho S.J."/>
            <person name="Edsinger-Gonzales E."/>
            <person name="Havlak P."/>
            <person name="Hellsten U."/>
            <person name="Kuo D.H."/>
            <person name="Larsson T."/>
            <person name="Lv J."/>
            <person name="Arendt D."/>
            <person name="Savage R."/>
            <person name="Osoegawa K."/>
            <person name="de Jong P."/>
            <person name="Grimwood J."/>
            <person name="Chapman J.A."/>
            <person name="Shapiro H."/>
            <person name="Aerts A."/>
            <person name="Otillar R.P."/>
            <person name="Terry A.Y."/>
            <person name="Boore J.L."/>
            <person name="Grigoriev I.V."/>
            <person name="Lindberg D.R."/>
            <person name="Seaver E.C."/>
            <person name="Weisblat D.A."/>
            <person name="Putnam N.H."/>
            <person name="Rokhsar D.S."/>
        </authorList>
    </citation>
    <scope>NUCLEOTIDE SEQUENCE</scope>
</reference>
<dbReference type="GO" id="GO:0005634">
    <property type="term" value="C:nucleus"/>
    <property type="evidence" value="ECO:0007669"/>
    <property type="project" value="UniProtKB-SubCell"/>
</dbReference>
<reference evidence="5" key="3">
    <citation type="submission" date="2015-06" db="UniProtKB">
        <authorList>
            <consortium name="EnsemblMetazoa"/>
        </authorList>
    </citation>
    <scope>IDENTIFICATION</scope>
</reference>
<dbReference type="EMBL" id="KB097495">
    <property type="protein sequence ID" value="ESN96233.1"/>
    <property type="molecule type" value="Genomic_DNA"/>
</dbReference>
<keyword evidence="3" id="KW-0539">Nucleus</keyword>
<dbReference type="GeneID" id="20214086"/>
<gene>
    <name evidence="5" type="primary">20214086</name>
    <name evidence="4" type="ORF">HELRODRAFT_67682</name>
</gene>
<dbReference type="STRING" id="6412.T1FZ38"/>
<dbReference type="OrthoDB" id="10266662at2759"/>
<keyword evidence="6" id="KW-1185">Reference proteome</keyword>
<dbReference type="CTD" id="20214086"/>
<evidence type="ECO:0000256" key="3">
    <source>
        <dbReference type="ARBA" id="ARBA00023242"/>
    </source>
</evidence>
<organism evidence="5 6">
    <name type="scientific">Helobdella robusta</name>
    <name type="common">Californian leech</name>
    <dbReference type="NCBI Taxonomy" id="6412"/>
    <lineage>
        <taxon>Eukaryota</taxon>
        <taxon>Metazoa</taxon>
        <taxon>Spiralia</taxon>
        <taxon>Lophotrochozoa</taxon>
        <taxon>Annelida</taxon>
        <taxon>Clitellata</taxon>
        <taxon>Hirudinea</taxon>
        <taxon>Rhynchobdellida</taxon>
        <taxon>Glossiphoniidae</taxon>
        <taxon>Helobdella</taxon>
    </lineage>
</organism>
<dbReference type="AlphaFoldDB" id="T1FZ38"/>
<proteinExistence type="inferred from homology"/>
<dbReference type="OMA" id="ERNSDWI"/>
<dbReference type="InterPro" id="IPR016024">
    <property type="entry name" value="ARM-type_fold"/>
</dbReference>
<name>T1FZ38_HELRO</name>
<sequence length="463" mass="54078">MLQLMKHVLELVPFYLCYHKLVKIFIKQLIELWGTSEDSIRIISFRCLLKLMNNLNEKQIKFTFNNLYLSCMRNCRFTNATSLPSINFMKQSLVELYCLKPDVAYNCCFTFLQQMARHLHSALQSKKKESLQSVNNWQFCHSMSIWGQLVGQKNDNKFIKSLQHPLVEIILGCVRLNHSPAYMPLRLFCARVLARLSEQTSVYIPVLPIILEVISQLLQLFKSTPKQTSMKSCTFACCLRMNKNELKEKAFLDAAMDEIFELLLYYCSLYSHTVGFPELVLPLTIQLKKFIKSSRAENYVKKLKQVHEKILSTSENIKKKRRQASIDIRNQDSLSSFEETLRGETNDIKKFYDSWMKLRIKQLEMLASKKEQICKDKLPEIKKPSIREKSEEEKEKDKKKIKSLFKINGQDDGDDEDDDEEEDDDVERLTCFCLFANPLLTVWADVSDFIASAWDVLIDFILA</sequence>
<dbReference type="HOGENOM" id="CLU_011272_1_0_1"/>
<dbReference type="FunCoup" id="T1FZ38">
    <property type="interactions" value="1150"/>
</dbReference>
<dbReference type="Proteomes" id="UP000015101">
    <property type="component" value="Unassembled WGS sequence"/>
</dbReference>
<dbReference type="InterPro" id="IPR005343">
    <property type="entry name" value="Noc2"/>
</dbReference>
<evidence type="ECO:0000256" key="2">
    <source>
        <dbReference type="ARBA" id="ARBA00005907"/>
    </source>
</evidence>
<dbReference type="PANTHER" id="PTHR12687:SF4">
    <property type="entry name" value="NUCLEOLAR COMPLEX PROTEIN 2 HOMOLOG"/>
    <property type="match status" value="1"/>
</dbReference>
<evidence type="ECO:0000256" key="1">
    <source>
        <dbReference type="ARBA" id="ARBA00004123"/>
    </source>
</evidence>